<evidence type="ECO:0000313" key="6">
    <source>
        <dbReference type="EMBL" id="KAK9873066.1"/>
    </source>
</evidence>
<keyword evidence="4" id="KW-0812">Transmembrane</keyword>
<dbReference type="PANTHER" id="PTHR24373">
    <property type="entry name" value="SLIT RELATED LEUCINE-RICH REPEAT NEURONAL PROTEIN"/>
    <property type="match status" value="1"/>
</dbReference>
<proteinExistence type="predicted"/>
<dbReference type="InterPro" id="IPR032675">
    <property type="entry name" value="LRR_dom_sf"/>
</dbReference>
<evidence type="ECO:0000256" key="4">
    <source>
        <dbReference type="SAM" id="Phobius"/>
    </source>
</evidence>
<organism evidence="6 7">
    <name type="scientific">Henosepilachna vigintioctopunctata</name>
    <dbReference type="NCBI Taxonomy" id="420089"/>
    <lineage>
        <taxon>Eukaryota</taxon>
        <taxon>Metazoa</taxon>
        <taxon>Ecdysozoa</taxon>
        <taxon>Arthropoda</taxon>
        <taxon>Hexapoda</taxon>
        <taxon>Insecta</taxon>
        <taxon>Pterygota</taxon>
        <taxon>Neoptera</taxon>
        <taxon>Endopterygota</taxon>
        <taxon>Coleoptera</taxon>
        <taxon>Polyphaga</taxon>
        <taxon>Cucujiformia</taxon>
        <taxon>Coccinelloidea</taxon>
        <taxon>Coccinellidae</taxon>
        <taxon>Epilachninae</taxon>
        <taxon>Epilachnini</taxon>
        <taxon>Henosepilachna</taxon>
    </lineage>
</organism>
<protein>
    <submittedName>
        <fullName evidence="6">Uncharacterized protein</fullName>
    </submittedName>
</protein>
<accession>A0AAW1TY04</accession>
<dbReference type="EMBL" id="JARQZJ010000015">
    <property type="protein sequence ID" value="KAK9873066.1"/>
    <property type="molecule type" value="Genomic_DNA"/>
</dbReference>
<dbReference type="SMART" id="SM00369">
    <property type="entry name" value="LRR_TYP"/>
    <property type="match status" value="6"/>
</dbReference>
<keyword evidence="1" id="KW-0433">Leucine-rich repeat</keyword>
<evidence type="ECO:0000256" key="3">
    <source>
        <dbReference type="ARBA" id="ARBA00022737"/>
    </source>
</evidence>
<evidence type="ECO:0000313" key="7">
    <source>
        <dbReference type="Proteomes" id="UP001431783"/>
    </source>
</evidence>
<name>A0AAW1TY04_9CUCU</name>
<feature type="chain" id="PRO_5043530971" evidence="5">
    <location>
        <begin position="19"/>
        <end position="361"/>
    </location>
</feature>
<keyword evidence="3" id="KW-0677">Repeat</keyword>
<dbReference type="Pfam" id="PF13855">
    <property type="entry name" value="LRR_8"/>
    <property type="match status" value="1"/>
</dbReference>
<gene>
    <name evidence="6" type="ORF">WA026_020799</name>
</gene>
<dbReference type="Pfam" id="PF13306">
    <property type="entry name" value="LRR_5"/>
    <property type="match status" value="1"/>
</dbReference>
<keyword evidence="4" id="KW-1133">Transmembrane helix</keyword>
<keyword evidence="4" id="KW-0472">Membrane</keyword>
<evidence type="ECO:0000256" key="2">
    <source>
        <dbReference type="ARBA" id="ARBA00022729"/>
    </source>
</evidence>
<sequence>MHTGFITACVLILFPTLATLNLMETKLSCPPECICLSQTQILCNSGGLKDVPLKLLPITVEHLSLTKNQFSVIRSDCFSGLKYLKKLSLDGNNISVIKPFAFRGLPRLRELSIQQTPLMTVPRFAFAGLQNITSIILSHNRIKQVESYAFAGTTNLKVLVLTNNPIVKLESHAFSGLISVDKLSFPSGIRVIEPDAFNGLDTVNHLKLSFMDLPRIEESTFRGLTNVEVFSIQESDLGTIESEAFNCVTNIKMFFVINNKIDSIEGMNITQEHNVGVLKFQEGPLANGSVSKFMSENYCISPLEMNGKPMNQLDFDSIIRCPYNVSEEIGEIASNASKGVLTVNTLILNMFYVILFMIKYT</sequence>
<dbReference type="InterPro" id="IPR003591">
    <property type="entry name" value="Leu-rich_rpt_typical-subtyp"/>
</dbReference>
<dbReference type="SUPFAM" id="SSF52058">
    <property type="entry name" value="L domain-like"/>
    <property type="match status" value="1"/>
</dbReference>
<evidence type="ECO:0000256" key="5">
    <source>
        <dbReference type="SAM" id="SignalP"/>
    </source>
</evidence>
<dbReference type="Proteomes" id="UP001431783">
    <property type="component" value="Unassembled WGS sequence"/>
</dbReference>
<reference evidence="6 7" key="1">
    <citation type="submission" date="2023-03" db="EMBL/GenBank/DDBJ databases">
        <title>Genome insight into feeding habits of ladybird beetles.</title>
        <authorList>
            <person name="Li H.-S."/>
            <person name="Huang Y.-H."/>
            <person name="Pang H."/>
        </authorList>
    </citation>
    <scope>NUCLEOTIDE SEQUENCE [LARGE SCALE GENOMIC DNA]</scope>
    <source>
        <strain evidence="6">SYSU_2023b</strain>
        <tissue evidence="6">Whole body</tissue>
    </source>
</reference>
<dbReference type="PROSITE" id="PS51450">
    <property type="entry name" value="LRR"/>
    <property type="match status" value="2"/>
</dbReference>
<evidence type="ECO:0000256" key="1">
    <source>
        <dbReference type="ARBA" id="ARBA00022614"/>
    </source>
</evidence>
<dbReference type="InterPro" id="IPR001611">
    <property type="entry name" value="Leu-rich_rpt"/>
</dbReference>
<keyword evidence="7" id="KW-1185">Reference proteome</keyword>
<dbReference type="InterPro" id="IPR050328">
    <property type="entry name" value="Dev_Immune_Receptor"/>
</dbReference>
<dbReference type="Gene3D" id="3.80.10.10">
    <property type="entry name" value="Ribonuclease Inhibitor"/>
    <property type="match status" value="2"/>
</dbReference>
<feature type="signal peptide" evidence="5">
    <location>
        <begin position="1"/>
        <end position="18"/>
    </location>
</feature>
<dbReference type="PANTHER" id="PTHR24373:SF387">
    <property type="entry name" value="LEUCINE-RICH REPEATS AND IMMUNOGLOBULIN-LIKE DOMAINS PROTEIN SMA-10"/>
    <property type="match status" value="1"/>
</dbReference>
<keyword evidence="2 5" id="KW-0732">Signal</keyword>
<comment type="caution">
    <text evidence="6">The sequence shown here is derived from an EMBL/GenBank/DDBJ whole genome shotgun (WGS) entry which is preliminary data.</text>
</comment>
<dbReference type="InterPro" id="IPR026906">
    <property type="entry name" value="LRR_5"/>
</dbReference>
<dbReference type="AlphaFoldDB" id="A0AAW1TY04"/>
<feature type="transmembrane region" description="Helical" evidence="4">
    <location>
        <begin position="339"/>
        <end position="358"/>
    </location>
</feature>